<sequence>MIGGPWWVGLHGPPTTATGVCDHHRPGGATVHGGGLELPSARRSVLGPQD</sequence>
<evidence type="ECO:0000313" key="2">
    <source>
        <dbReference type="EMBL" id="UZJ25805.1"/>
    </source>
</evidence>
<accession>A0ABY6P2C9</accession>
<reference evidence="2" key="1">
    <citation type="submission" date="2022-10" db="EMBL/GenBank/DDBJ databases">
        <title>Rhodococcus sp.75.</title>
        <authorList>
            <person name="Sun M."/>
        </authorList>
    </citation>
    <scope>NUCLEOTIDE SEQUENCE</scope>
    <source>
        <strain evidence="2">75</strain>
    </source>
</reference>
<dbReference type="Proteomes" id="UP001164965">
    <property type="component" value="Chromosome"/>
</dbReference>
<feature type="region of interest" description="Disordered" evidence="1">
    <location>
        <begin position="26"/>
        <end position="50"/>
    </location>
</feature>
<evidence type="ECO:0000313" key="3">
    <source>
        <dbReference type="Proteomes" id="UP001164965"/>
    </source>
</evidence>
<protein>
    <submittedName>
        <fullName evidence="2">Uncharacterized protein</fullName>
    </submittedName>
</protein>
<proteinExistence type="predicted"/>
<dbReference type="EMBL" id="CP110615">
    <property type="protein sequence ID" value="UZJ25805.1"/>
    <property type="molecule type" value="Genomic_DNA"/>
</dbReference>
<organism evidence="2 3">
    <name type="scientific">Rhodococcus antarcticus</name>
    <dbReference type="NCBI Taxonomy" id="2987751"/>
    <lineage>
        <taxon>Bacteria</taxon>
        <taxon>Bacillati</taxon>
        <taxon>Actinomycetota</taxon>
        <taxon>Actinomycetes</taxon>
        <taxon>Mycobacteriales</taxon>
        <taxon>Nocardiaceae</taxon>
        <taxon>Rhodococcus</taxon>
    </lineage>
</organism>
<gene>
    <name evidence="2" type="ORF">RHODO2019_05015</name>
</gene>
<evidence type="ECO:0000256" key="1">
    <source>
        <dbReference type="SAM" id="MobiDB-lite"/>
    </source>
</evidence>
<name>A0ABY6P2C9_9NOCA</name>
<dbReference type="RefSeq" id="WP_265383909.1">
    <property type="nucleotide sequence ID" value="NZ_CP110615.1"/>
</dbReference>
<keyword evidence="3" id="KW-1185">Reference proteome</keyword>